<evidence type="ECO:0000256" key="1">
    <source>
        <dbReference type="SAM" id="MobiDB-lite"/>
    </source>
</evidence>
<organism evidence="2 3">
    <name type="scientific">Absidia repens</name>
    <dbReference type="NCBI Taxonomy" id="90262"/>
    <lineage>
        <taxon>Eukaryota</taxon>
        <taxon>Fungi</taxon>
        <taxon>Fungi incertae sedis</taxon>
        <taxon>Mucoromycota</taxon>
        <taxon>Mucoromycotina</taxon>
        <taxon>Mucoromycetes</taxon>
        <taxon>Mucorales</taxon>
        <taxon>Cunninghamellaceae</taxon>
        <taxon>Absidia</taxon>
    </lineage>
</organism>
<proteinExistence type="predicted"/>
<dbReference type="AlphaFoldDB" id="A0A1X2ICY7"/>
<evidence type="ECO:0000313" key="3">
    <source>
        <dbReference type="Proteomes" id="UP000193560"/>
    </source>
</evidence>
<name>A0A1X2ICY7_9FUNG</name>
<protein>
    <submittedName>
        <fullName evidence="2">Uncharacterized protein</fullName>
    </submittedName>
</protein>
<feature type="region of interest" description="Disordered" evidence="1">
    <location>
        <begin position="25"/>
        <end position="85"/>
    </location>
</feature>
<dbReference type="OrthoDB" id="2262261at2759"/>
<reference evidence="2 3" key="1">
    <citation type="submission" date="2016-07" db="EMBL/GenBank/DDBJ databases">
        <title>Pervasive Adenine N6-methylation of Active Genes in Fungi.</title>
        <authorList>
            <consortium name="DOE Joint Genome Institute"/>
            <person name="Mondo S.J."/>
            <person name="Dannebaum R.O."/>
            <person name="Kuo R.C."/>
            <person name="Labutti K."/>
            <person name="Haridas S."/>
            <person name="Kuo A."/>
            <person name="Salamov A."/>
            <person name="Ahrendt S.R."/>
            <person name="Lipzen A."/>
            <person name="Sullivan W."/>
            <person name="Andreopoulos W.B."/>
            <person name="Clum A."/>
            <person name="Lindquist E."/>
            <person name="Daum C."/>
            <person name="Ramamoorthy G.K."/>
            <person name="Gryganskyi A."/>
            <person name="Culley D."/>
            <person name="Magnuson J.K."/>
            <person name="James T.Y."/>
            <person name="O'Malley M.A."/>
            <person name="Stajich J.E."/>
            <person name="Spatafora J.W."/>
            <person name="Visel A."/>
            <person name="Grigoriev I.V."/>
        </authorList>
    </citation>
    <scope>NUCLEOTIDE SEQUENCE [LARGE SCALE GENOMIC DNA]</scope>
    <source>
        <strain evidence="2 3">NRRL 1336</strain>
    </source>
</reference>
<gene>
    <name evidence="2" type="ORF">BCR42DRAFT_418139</name>
</gene>
<accession>A0A1X2ICY7</accession>
<sequence length="165" mass="18465">MSAIVTPKIPDTRYRSMFKPKFWRSNKTTPLMPDLEGNEERDVDKAEEKAADIDSTTTPHTPSLMKMPTMKLPSPSMPSFGKKNDNTLALKETGRNEVYELSTVNDSGVYLAPVTTSLHANEKHDHWLGVDEDAFRFSLPSQECLTTGLGRPHSFYTPSSIMIST</sequence>
<dbReference type="Proteomes" id="UP000193560">
    <property type="component" value="Unassembled WGS sequence"/>
</dbReference>
<feature type="compositionally biased region" description="Basic and acidic residues" evidence="1">
    <location>
        <begin position="38"/>
        <end position="52"/>
    </location>
</feature>
<evidence type="ECO:0000313" key="2">
    <source>
        <dbReference type="EMBL" id="ORZ14146.1"/>
    </source>
</evidence>
<dbReference type="EMBL" id="MCGE01000015">
    <property type="protein sequence ID" value="ORZ14146.1"/>
    <property type="molecule type" value="Genomic_DNA"/>
</dbReference>
<comment type="caution">
    <text evidence="2">The sequence shown here is derived from an EMBL/GenBank/DDBJ whole genome shotgun (WGS) entry which is preliminary data.</text>
</comment>
<keyword evidence="3" id="KW-1185">Reference proteome</keyword>